<gene>
    <name evidence="4" type="ORF">ACFP0N_12240</name>
</gene>
<dbReference type="Gene3D" id="1.10.10.10">
    <property type="entry name" value="Winged helix-like DNA-binding domain superfamily/Winged helix DNA-binding domain"/>
    <property type="match status" value="1"/>
</dbReference>
<dbReference type="Proteomes" id="UP001596067">
    <property type="component" value="Unassembled WGS sequence"/>
</dbReference>
<evidence type="ECO:0000313" key="4">
    <source>
        <dbReference type="EMBL" id="MFC5885737.1"/>
    </source>
</evidence>
<dbReference type="CDD" id="cd06170">
    <property type="entry name" value="LuxR_C_like"/>
    <property type="match status" value="1"/>
</dbReference>
<keyword evidence="1" id="KW-0547">Nucleotide-binding</keyword>
<protein>
    <submittedName>
        <fullName evidence="4">LuxR C-terminal-related transcriptional regulator</fullName>
    </submittedName>
</protein>
<dbReference type="PANTHER" id="PTHR16305:SF35">
    <property type="entry name" value="TRANSCRIPTIONAL ACTIVATOR DOMAIN"/>
    <property type="match status" value="1"/>
</dbReference>
<dbReference type="InterPro" id="IPR000792">
    <property type="entry name" value="Tscrpt_reg_LuxR_C"/>
</dbReference>
<proteinExistence type="predicted"/>
<sequence>MTERRPLVEQVCGELRQGGAVAVVGPTGFGKSAVLDAVCTQWQAAGDPVVRLSSAPADADVAYAPLVDLFTACPAEVSGELSDHQRRAIDWVLRRVTGPEPDTTTLRVTVLSCLQTWGRRARPLLAVDEVHWWGPASLDVFGFAARRIRGSVSLLAALRPDGPSPHDVLGGGAVEIGIPTLGPEESAAVARSLGIPLRTAGRIHTAAGGNPRLVSDIAAGLARAGTPATALDTRPLAPFARKAMRAWLADLAEPVRRVLLLAALAADPSVATVRRAGGPPADAALAAAEAAGLVRLVDGAVAFPAPVVREGVVAEAGDEAVRRAHHVLAGASAGPADRAWHEASAWAAAEIPPALVEEPAGAAAGDRQRGERGRAAELGLLAGERAGGARPDLLVAAARDAEAAGRFDLAWTALERLGRTRAGPAARARARIAVIDAAGRGAALLEGVAAQALVDAGAGDEPALVSAAHLRLAWSAHLNRGFCAEALAQARRAVDWAERAGDPAARAAAMTLTARIEQGRGAVEHTATLRLALAPGAAGAAPRVTADPRRAAACFALLDDRTAEAGRLFDELRPVVAGTGGPADLLWLLDGSVQVHAARGEGRAAREEAGRLLDLARTLGASPGPPWYAAATAELAGGELEQALAYAELGLAASEEEADLLVAAHCLHLSGLTRLLLRDTVGALADLLRVRDLVRDLAIADPAVIRYDADLAEALVAAGDPAAGARLVAGARRRAEELGRRGVLASLDRAEALCRTADGQFERAEELLLRALDTFDHLGYPLERGRVLLAHAAVERRRRRPARARELRAAAEAVFRAAGAPLWGAARSERAGAPSWLAGLTDAEKRIAELVADGYGNRDIAAARYVSVKTVEAVLTRIYRKLGVRSRVQLVALARKDERHPDR</sequence>
<dbReference type="RefSeq" id="WP_380234539.1">
    <property type="nucleotide sequence ID" value="NZ_JBHSOD010000011.1"/>
</dbReference>
<comment type="caution">
    <text evidence="4">The sequence shown here is derived from an EMBL/GenBank/DDBJ whole genome shotgun (WGS) entry which is preliminary data.</text>
</comment>
<feature type="domain" description="HTH luxR-type" evidence="3">
    <location>
        <begin position="833"/>
        <end position="898"/>
    </location>
</feature>
<dbReference type="PANTHER" id="PTHR16305">
    <property type="entry name" value="TESTICULAR SOLUBLE ADENYLYL CYCLASE"/>
    <property type="match status" value="1"/>
</dbReference>
<organism evidence="4 5">
    <name type="scientific">Kitasatospora aburaviensis</name>
    <dbReference type="NCBI Taxonomy" id="67265"/>
    <lineage>
        <taxon>Bacteria</taxon>
        <taxon>Bacillati</taxon>
        <taxon>Actinomycetota</taxon>
        <taxon>Actinomycetes</taxon>
        <taxon>Kitasatosporales</taxon>
        <taxon>Streptomycetaceae</taxon>
        <taxon>Kitasatospora</taxon>
    </lineage>
</organism>
<evidence type="ECO:0000259" key="3">
    <source>
        <dbReference type="PROSITE" id="PS50043"/>
    </source>
</evidence>
<dbReference type="InterPro" id="IPR016032">
    <property type="entry name" value="Sig_transdc_resp-reg_C-effctor"/>
</dbReference>
<keyword evidence="5" id="KW-1185">Reference proteome</keyword>
<evidence type="ECO:0000313" key="5">
    <source>
        <dbReference type="Proteomes" id="UP001596067"/>
    </source>
</evidence>
<dbReference type="InterPro" id="IPR027417">
    <property type="entry name" value="P-loop_NTPase"/>
</dbReference>
<dbReference type="PRINTS" id="PR00038">
    <property type="entry name" value="HTHLUXR"/>
</dbReference>
<evidence type="ECO:0000256" key="2">
    <source>
        <dbReference type="ARBA" id="ARBA00022840"/>
    </source>
</evidence>
<dbReference type="PROSITE" id="PS50043">
    <property type="entry name" value="HTH_LUXR_2"/>
    <property type="match status" value="1"/>
</dbReference>
<dbReference type="SUPFAM" id="SSF46894">
    <property type="entry name" value="C-terminal effector domain of the bipartite response regulators"/>
    <property type="match status" value="1"/>
</dbReference>
<name>A0ABW1EUF7_9ACTN</name>
<dbReference type="EMBL" id="JBHSOD010000011">
    <property type="protein sequence ID" value="MFC5885737.1"/>
    <property type="molecule type" value="Genomic_DNA"/>
</dbReference>
<dbReference type="InterPro" id="IPR036388">
    <property type="entry name" value="WH-like_DNA-bd_sf"/>
</dbReference>
<accession>A0ABW1EUF7</accession>
<keyword evidence="2" id="KW-0067">ATP-binding</keyword>
<reference evidence="5" key="1">
    <citation type="journal article" date="2019" name="Int. J. Syst. Evol. Microbiol.">
        <title>The Global Catalogue of Microorganisms (GCM) 10K type strain sequencing project: providing services to taxonomists for standard genome sequencing and annotation.</title>
        <authorList>
            <consortium name="The Broad Institute Genomics Platform"/>
            <consortium name="The Broad Institute Genome Sequencing Center for Infectious Disease"/>
            <person name="Wu L."/>
            <person name="Ma J."/>
        </authorList>
    </citation>
    <scope>NUCLEOTIDE SEQUENCE [LARGE SCALE GENOMIC DNA]</scope>
    <source>
        <strain evidence="5">CGMCC 4.1469</strain>
    </source>
</reference>
<dbReference type="Pfam" id="PF00196">
    <property type="entry name" value="GerE"/>
    <property type="match status" value="1"/>
</dbReference>
<dbReference type="SMART" id="SM00421">
    <property type="entry name" value="HTH_LUXR"/>
    <property type="match status" value="1"/>
</dbReference>
<evidence type="ECO:0000256" key="1">
    <source>
        <dbReference type="ARBA" id="ARBA00022741"/>
    </source>
</evidence>
<dbReference type="SUPFAM" id="SSF52540">
    <property type="entry name" value="P-loop containing nucleoside triphosphate hydrolases"/>
    <property type="match status" value="1"/>
</dbReference>